<dbReference type="AlphaFoldDB" id="A0A1Q2LFY3"/>
<gene>
    <name evidence="1" type="ORF">XJ32_03605</name>
</gene>
<evidence type="ECO:0000313" key="2">
    <source>
        <dbReference type="Proteomes" id="UP000188298"/>
    </source>
</evidence>
<dbReference type="KEGG" id="hbl:XJ32_03605"/>
<accession>A0A1Q2LFY3</accession>
<reference evidence="1 2" key="1">
    <citation type="submission" date="2017-02" db="EMBL/GenBank/DDBJ databases">
        <title>Whole genome sequencing of Helicobacter bilis strain AAQJH.</title>
        <authorList>
            <person name="Conlan S."/>
            <person name="Thomas P.J."/>
            <person name="Mullikin J."/>
            <person name="Palmore T.N."/>
            <person name="Frank K.M."/>
            <person name="Segre J.A."/>
        </authorList>
    </citation>
    <scope>NUCLEOTIDE SEQUENCE [LARGE SCALE GENOMIC DNA]</scope>
    <source>
        <strain evidence="1 2">AAQJH</strain>
    </source>
</reference>
<evidence type="ECO:0000313" key="1">
    <source>
        <dbReference type="EMBL" id="AQQ59326.1"/>
    </source>
</evidence>
<dbReference type="EMBL" id="CP019645">
    <property type="protein sequence ID" value="AQQ59326.1"/>
    <property type="molecule type" value="Genomic_DNA"/>
</dbReference>
<protein>
    <submittedName>
        <fullName evidence="1">Uncharacterized protein</fullName>
    </submittedName>
</protein>
<proteinExistence type="predicted"/>
<sequence length="363" mass="41972">MVKCYLTKEYRIYDFLDTIMFLFLQGENMSRFHNITRLSTSLLHKGAFMLCGVLCVNTLVLADEMCRVPTLNDMQIEDGTFKFYANDKEDDDKKDGGGGEYRDDDKLLEITTDTLNPFKYESFHYFLKELDSIDVRISNECKNNICKTKAYNKETGKLVYETNCKDGELHGKQYMSFGDPDDYFFKREVVLYYKDGKLHGKQQVKVPWYEAKFSITNDKLHGKYEEIHAHYNTWIHSILNVVNGVATGDYEKSEHYIGPGDFKRIMQGQYDSSGNLSGTQIDIFGNHDGMNNVTTHEIKIISCENNECKVYATYTGKQSGEAFGRGNKLYEAFHAKRDSKGKFPRDLKVLIQIMGDKIFEREI</sequence>
<dbReference type="Proteomes" id="UP000188298">
    <property type="component" value="Chromosome"/>
</dbReference>
<organism evidence="1 2">
    <name type="scientific">Helicobacter bilis</name>
    <dbReference type="NCBI Taxonomy" id="37372"/>
    <lineage>
        <taxon>Bacteria</taxon>
        <taxon>Pseudomonadati</taxon>
        <taxon>Campylobacterota</taxon>
        <taxon>Epsilonproteobacteria</taxon>
        <taxon>Campylobacterales</taxon>
        <taxon>Helicobacteraceae</taxon>
        <taxon>Helicobacter</taxon>
    </lineage>
</organism>
<name>A0A1Q2LFY3_9HELI</name>